<dbReference type="EMBL" id="CP048788">
    <property type="protein sequence ID" value="QJF52490.1"/>
    <property type="molecule type" value="Genomic_DNA"/>
</dbReference>
<feature type="domain" description="XdhC- CoxI" evidence="1">
    <location>
        <begin position="13"/>
        <end position="71"/>
    </location>
</feature>
<dbReference type="NCBIfam" id="TIGR02964">
    <property type="entry name" value="xanthine_xdhC"/>
    <property type="match status" value="1"/>
</dbReference>
<dbReference type="Pfam" id="PF02625">
    <property type="entry name" value="XdhC_CoxI"/>
    <property type="match status" value="1"/>
</dbReference>
<reference evidence="3 4" key="1">
    <citation type="submission" date="2020-02" db="EMBL/GenBank/DDBJ databases">
        <title>Genome sequence of Roseobacter ponti.</title>
        <authorList>
            <person name="Hollensteiner J."/>
            <person name="Schneider D."/>
            <person name="Poehlein A."/>
            <person name="Daniel R."/>
        </authorList>
    </citation>
    <scope>NUCLEOTIDE SEQUENCE [LARGE SCALE GENOMIC DNA]</scope>
    <source>
        <strain evidence="3 4">DSM 106830</strain>
    </source>
</reference>
<dbReference type="AlphaFoldDB" id="A0A858SW31"/>
<dbReference type="PANTHER" id="PTHR30388:SF6">
    <property type="entry name" value="XANTHINE DEHYDROGENASE SUBUNIT A-RELATED"/>
    <property type="match status" value="1"/>
</dbReference>
<evidence type="ECO:0000259" key="1">
    <source>
        <dbReference type="Pfam" id="PF02625"/>
    </source>
</evidence>
<sequence>MSFDREALIAACAARGVVARIVVASVAGSAPRETGASMLVWRDGQSGTIGGGALEHSATLAARDALTPGHRDLSRHALGPDLGQCCGGAVQVLTEVYDEASARALPEDVIMRGPGAAPLAVTRLRARIRTGQPVQTMLTGSWFIEPVSRPDRAVWIWGAGHVGRALVQVLAPLPGTDVTWVDTAADRFPEHVPNGVTAVPAAEPALMVAHAPPHAEHLIVTFSHSLDLELCHRLLAHGFDFAGLIGSATKRTRFHKRLAALGHGPQSIARITCPIGQPGLGRDPQAIAIGVAAQMLQTAGSDTRPLKDSA</sequence>
<dbReference type="InterPro" id="IPR003777">
    <property type="entry name" value="XdhC_CoxI"/>
</dbReference>
<dbReference type="Gene3D" id="3.40.50.720">
    <property type="entry name" value="NAD(P)-binding Rossmann-like Domain"/>
    <property type="match status" value="1"/>
</dbReference>
<keyword evidence="4" id="KW-1185">Reference proteome</keyword>
<evidence type="ECO:0000313" key="3">
    <source>
        <dbReference type="EMBL" id="QJF52490.1"/>
    </source>
</evidence>
<dbReference type="RefSeq" id="WP_169641710.1">
    <property type="nucleotide sequence ID" value="NZ_CP048788.1"/>
</dbReference>
<feature type="domain" description="XdhC Rossmann" evidence="2">
    <location>
        <begin position="154"/>
        <end position="295"/>
    </location>
</feature>
<dbReference type="Pfam" id="PF13478">
    <property type="entry name" value="XdhC_C"/>
    <property type="match status" value="1"/>
</dbReference>
<dbReference type="Proteomes" id="UP000503308">
    <property type="component" value="Chromosome"/>
</dbReference>
<dbReference type="KEGG" id="rpon:G3256_15575"/>
<dbReference type="InterPro" id="IPR036291">
    <property type="entry name" value="NAD(P)-bd_dom_sf"/>
</dbReference>
<accession>A0A858SW31</accession>
<dbReference type="SUPFAM" id="SSF51735">
    <property type="entry name" value="NAD(P)-binding Rossmann-fold domains"/>
    <property type="match status" value="1"/>
</dbReference>
<dbReference type="InterPro" id="IPR027051">
    <property type="entry name" value="XdhC_Rossmann_dom"/>
</dbReference>
<proteinExistence type="predicted"/>
<evidence type="ECO:0000259" key="2">
    <source>
        <dbReference type="Pfam" id="PF13478"/>
    </source>
</evidence>
<evidence type="ECO:0000313" key="4">
    <source>
        <dbReference type="Proteomes" id="UP000503308"/>
    </source>
</evidence>
<dbReference type="InterPro" id="IPR052698">
    <property type="entry name" value="MoCofactor_Util/Proc"/>
</dbReference>
<dbReference type="InterPro" id="IPR014308">
    <property type="entry name" value="Xanthine_DH_XdhC"/>
</dbReference>
<gene>
    <name evidence="3" type="primary">xdhC</name>
    <name evidence="3" type="ORF">G3256_15575</name>
</gene>
<protein>
    <submittedName>
        <fullName evidence="3">Xanthine dehydrogenase accessory protein XdhC</fullName>
    </submittedName>
</protein>
<organism evidence="3 4">
    <name type="scientific">Roseobacter ponti</name>
    <dbReference type="NCBI Taxonomy" id="1891787"/>
    <lineage>
        <taxon>Bacteria</taxon>
        <taxon>Pseudomonadati</taxon>
        <taxon>Pseudomonadota</taxon>
        <taxon>Alphaproteobacteria</taxon>
        <taxon>Rhodobacterales</taxon>
        <taxon>Roseobacteraceae</taxon>
        <taxon>Roseobacter</taxon>
    </lineage>
</organism>
<dbReference type="PANTHER" id="PTHR30388">
    <property type="entry name" value="ALDEHYDE OXIDOREDUCTASE MOLYBDENUM COFACTOR ASSEMBLY PROTEIN"/>
    <property type="match status" value="1"/>
</dbReference>
<name>A0A858SW31_9RHOB</name>